<dbReference type="InterPro" id="IPR001173">
    <property type="entry name" value="Glyco_trans_2-like"/>
</dbReference>
<dbReference type="InterPro" id="IPR050256">
    <property type="entry name" value="Glycosyltransferase_2"/>
</dbReference>
<dbReference type="EC" id="2.4.-.-" evidence="7"/>
<organism evidence="7 8">
    <name type="scientific">Aliikangiella maris</name>
    <dbReference type="NCBI Taxonomy" id="3162458"/>
    <lineage>
        <taxon>Bacteria</taxon>
        <taxon>Pseudomonadati</taxon>
        <taxon>Pseudomonadota</taxon>
        <taxon>Gammaproteobacteria</taxon>
        <taxon>Oceanospirillales</taxon>
        <taxon>Pleioneaceae</taxon>
        <taxon>Aliikangiella</taxon>
    </lineage>
</organism>
<dbReference type="Gene3D" id="3.90.550.10">
    <property type="entry name" value="Spore Coat Polysaccharide Biosynthesis Protein SpsA, Chain A"/>
    <property type="match status" value="1"/>
</dbReference>
<keyword evidence="8" id="KW-1185">Reference proteome</keyword>
<keyword evidence="3 7" id="KW-0328">Glycosyltransferase</keyword>
<name>A0ABV2BRT3_9GAMM</name>
<gene>
    <name evidence="7" type="ORF">ABVT43_05910</name>
</gene>
<evidence type="ECO:0000256" key="4">
    <source>
        <dbReference type="ARBA" id="ARBA00022679"/>
    </source>
</evidence>
<dbReference type="Pfam" id="PF00535">
    <property type="entry name" value="Glycos_transf_2"/>
    <property type="match status" value="1"/>
</dbReference>
<comment type="similarity">
    <text evidence="2">Belongs to the glycosyltransferase 2 family.</text>
</comment>
<dbReference type="Proteomes" id="UP001548189">
    <property type="component" value="Unassembled WGS sequence"/>
</dbReference>
<dbReference type="GO" id="GO:0016757">
    <property type="term" value="F:glycosyltransferase activity"/>
    <property type="evidence" value="ECO:0007669"/>
    <property type="project" value="UniProtKB-KW"/>
</dbReference>
<evidence type="ECO:0000256" key="5">
    <source>
        <dbReference type="ARBA" id="ARBA00022842"/>
    </source>
</evidence>
<evidence type="ECO:0000256" key="1">
    <source>
        <dbReference type="ARBA" id="ARBA00001946"/>
    </source>
</evidence>
<feature type="domain" description="Glycosyltransferase 2-like" evidence="6">
    <location>
        <begin position="6"/>
        <end position="160"/>
    </location>
</feature>
<evidence type="ECO:0000259" key="6">
    <source>
        <dbReference type="Pfam" id="PF00535"/>
    </source>
</evidence>
<evidence type="ECO:0000256" key="3">
    <source>
        <dbReference type="ARBA" id="ARBA00022676"/>
    </source>
</evidence>
<evidence type="ECO:0000256" key="2">
    <source>
        <dbReference type="ARBA" id="ARBA00006739"/>
    </source>
</evidence>
<sequence length="297" mass="35114">MIEVISIIIRTYNESRYLNELLCAIENQITDKYKVEVVLVDSGSSDNTLDIAKKHQVNILHIDKEDFTFGRSLNLGCHFASGKYLVFISGHCVPSNNAWLVNLVNPLKEKEYSYVYGRQIGRDTTKFSEYQLFKKYFPENKDKAQGNYFCNNANAAINKSTWEQYYFDESLTGLEDLELAKRIFNSQEKIGYVENSCVYHIHNESWTQVKRRYEREALALQKIMPEIHFNIFDMFKYIFVAIYNDTVIALRQQCLIKEISSIVKFRFFQYWGAYKGNRMHRKLSRQAKLKYFYPKNN</sequence>
<dbReference type="PANTHER" id="PTHR48090:SF10">
    <property type="entry name" value="GLUCOSYL-3-PHOSPHOGLYCERATE SYNTHASE"/>
    <property type="match status" value="1"/>
</dbReference>
<dbReference type="RefSeq" id="WP_353874232.1">
    <property type="nucleotide sequence ID" value="NZ_JBEVCJ010000005.1"/>
</dbReference>
<keyword evidence="4 7" id="KW-0808">Transferase</keyword>
<dbReference type="EMBL" id="JBEVCJ010000005">
    <property type="protein sequence ID" value="MET1254655.1"/>
    <property type="molecule type" value="Genomic_DNA"/>
</dbReference>
<proteinExistence type="inferred from homology"/>
<evidence type="ECO:0000313" key="7">
    <source>
        <dbReference type="EMBL" id="MET1254655.1"/>
    </source>
</evidence>
<dbReference type="SUPFAM" id="SSF53448">
    <property type="entry name" value="Nucleotide-diphospho-sugar transferases"/>
    <property type="match status" value="1"/>
</dbReference>
<accession>A0ABV2BRT3</accession>
<keyword evidence="5" id="KW-0460">Magnesium</keyword>
<comment type="caution">
    <text evidence="7">The sequence shown here is derived from an EMBL/GenBank/DDBJ whole genome shotgun (WGS) entry which is preliminary data.</text>
</comment>
<reference evidence="7 8" key="1">
    <citation type="submission" date="2024-06" db="EMBL/GenBank/DDBJ databases">
        <authorList>
            <person name="Li F."/>
        </authorList>
    </citation>
    <scope>NUCLEOTIDE SEQUENCE [LARGE SCALE GENOMIC DNA]</scope>
    <source>
        <strain evidence="7 8">GXAS 311</strain>
    </source>
</reference>
<evidence type="ECO:0000313" key="8">
    <source>
        <dbReference type="Proteomes" id="UP001548189"/>
    </source>
</evidence>
<dbReference type="InterPro" id="IPR029044">
    <property type="entry name" value="Nucleotide-diphossugar_trans"/>
</dbReference>
<protein>
    <submittedName>
        <fullName evidence="7">Glycosyltransferase</fullName>
        <ecNumber evidence="7">2.4.-.-</ecNumber>
    </submittedName>
</protein>
<dbReference type="PANTHER" id="PTHR48090">
    <property type="entry name" value="UNDECAPRENYL-PHOSPHATE 4-DEOXY-4-FORMAMIDO-L-ARABINOSE TRANSFERASE-RELATED"/>
    <property type="match status" value="1"/>
</dbReference>
<comment type="cofactor">
    <cofactor evidence="1">
        <name>Mg(2+)</name>
        <dbReference type="ChEBI" id="CHEBI:18420"/>
    </cofactor>
</comment>